<dbReference type="EMBL" id="JAVFHQ010000077">
    <property type="protein sequence ID" value="KAK4539980.1"/>
    <property type="molecule type" value="Genomic_DNA"/>
</dbReference>
<evidence type="ECO:0000313" key="1">
    <source>
        <dbReference type="EMBL" id="KAK4539980.1"/>
    </source>
</evidence>
<name>A0AAV9J5D4_9PEZI</name>
<proteinExistence type="predicted"/>
<organism evidence="1 2">
    <name type="scientific">Oleoguttula mirabilis</name>
    <dbReference type="NCBI Taxonomy" id="1507867"/>
    <lineage>
        <taxon>Eukaryota</taxon>
        <taxon>Fungi</taxon>
        <taxon>Dikarya</taxon>
        <taxon>Ascomycota</taxon>
        <taxon>Pezizomycotina</taxon>
        <taxon>Dothideomycetes</taxon>
        <taxon>Dothideomycetidae</taxon>
        <taxon>Mycosphaerellales</taxon>
        <taxon>Teratosphaeriaceae</taxon>
        <taxon>Oleoguttula</taxon>
    </lineage>
</organism>
<dbReference type="PANTHER" id="PTHR35569">
    <property type="entry name" value="CYANAMIDE HYDRATASE DDI2-RELATED"/>
    <property type="match status" value="1"/>
</dbReference>
<comment type="caution">
    <text evidence="1">The sequence shown here is derived from an EMBL/GenBank/DDBJ whole genome shotgun (WGS) entry which is preliminary data.</text>
</comment>
<accession>A0AAV9J5D4</accession>
<reference evidence="1 2" key="1">
    <citation type="submission" date="2021-11" db="EMBL/GenBank/DDBJ databases">
        <title>Black yeast isolated from Biological Soil Crust.</title>
        <authorList>
            <person name="Kurbessoian T."/>
        </authorList>
    </citation>
    <scope>NUCLEOTIDE SEQUENCE [LARGE SCALE GENOMIC DNA]</scope>
    <source>
        <strain evidence="1 2">CCFEE 5522</strain>
    </source>
</reference>
<dbReference type="AlphaFoldDB" id="A0AAV9J5D4"/>
<dbReference type="Proteomes" id="UP001324427">
    <property type="component" value="Unassembled WGS sequence"/>
</dbReference>
<gene>
    <name evidence="1" type="ORF">LTR36_009878</name>
</gene>
<dbReference type="PANTHER" id="PTHR35569:SF1">
    <property type="entry name" value="CYANAMIDE HYDRATASE DDI2-RELATED"/>
    <property type="match status" value="1"/>
</dbReference>
<dbReference type="Gene3D" id="1.10.3210.10">
    <property type="entry name" value="Hypothetical protein af1432"/>
    <property type="match status" value="1"/>
</dbReference>
<protein>
    <recommendedName>
        <fullName evidence="3">HD domain-containing protein</fullName>
    </recommendedName>
</protein>
<dbReference type="SUPFAM" id="SSF109604">
    <property type="entry name" value="HD-domain/PDEase-like"/>
    <property type="match status" value="1"/>
</dbReference>
<evidence type="ECO:0000313" key="2">
    <source>
        <dbReference type="Proteomes" id="UP001324427"/>
    </source>
</evidence>
<evidence type="ECO:0008006" key="3">
    <source>
        <dbReference type="Google" id="ProtNLM"/>
    </source>
</evidence>
<keyword evidence="2" id="KW-1185">Reference proteome</keyword>
<sequence>MPSRTIAGIAIPGTPMVNAAITLAQKHLDNVTYNHIMRSTLLGFAVADKAPEMQARDREVHALAALLHDLSWDVQGKFVSPDKRFEVDSADAARDFVETQILQGSADEAGGSTWPKARLQLLWDAIALHTTPSIGMYKEIEVKAAGFGIFLDFVGVAGAPPGALTVEEWDAVVAGYPRAGFRDGLKSVMCHLCRTKPQTTYDNFVGEFGEELVDGYSRKGKRAFDILTAIVE</sequence>